<dbReference type="Proteomes" id="UP000006546">
    <property type="component" value="Chromosome"/>
</dbReference>
<gene>
    <name evidence="1" type="ordered locus">Trebr_2457</name>
</gene>
<organism evidence="1 2">
    <name type="scientific">Treponema brennaborense (strain DSM 12168 / CIP 105900 / DD5/3)</name>
    <dbReference type="NCBI Taxonomy" id="906968"/>
    <lineage>
        <taxon>Bacteria</taxon>
        <taxon>Pseudomonadati</taxon>
        <taxon>Spirochaetota</taxon>
        <taxon>Spirochaetia</taxon>
        <taxon>Spirochaetales</taxon>
        <taxon>Treponemataceae</taxon>
        <taxon>Treponema</taxon>
    </lineage>
</organism>
<dbReference type="AlphaFoldDB" id="F4LMX3"/>
<accession>F4LMX3</accession>
<proteinExistence type="predicted"/>
<dbReference type="STRING" id="906968.Trebr_2457"/>
<protein>
    <submittedName>
        <fullName evidence="1">Uncharacterized protein</fullName>
    </submittedName>
</protein>
<dbReference type="EMBL" id="CP002696">
    <property type="protein sequence ID" value="AEE17863.1"/>
    <property type="molecule type" value="Genomic_DNA"/>
</dbReference>
<evidence type="ECO:0000313" key="1">
    <source>
        <dbReference type="EMBL" id="AEE17863.1"/>
    </source>
</evidence>
<dbReference type="HOGENOM" id="CLU_3123839_0_0_12"/>
<reference evidence="2" key="1">
    <citation type="submission" date="2011-04" db="EMBL/GenBank/DDBJ databases">
        <title>The complete genome of Treponema brennaborense DSM 12168.</title>
        <authorList>
            <person name="Lucas S."/>
            <person name="Han J."/>
            <person name="Lapidus A."/>
            <person name="Bruce D."/>
            <person name="Goodwin L."/>
            <person name="Pitluck S."/>
            <person name="Peters L."/>
            <person name="Kyrpides N."/>
            <person name="Mavromatis K."/>
            <person name="Ivanova N."/>
            <person name="Mikhailova N."/>
            <person name="Pagani I."/>
            <person name="Teshima H."/>
            <person name="Detter J.C."/>
            <person name="Tapia R."/>
            <person name="Han C."/>
            <person name="Land M."/>
            <person name="Hauser L."/>
            <person name="Markowitz V."/>
            <person name="Cheng J.-F."/>
            <person name="Hugenholtz P."/>
            <person name="Woyke T."/>
            <person name="Wu D."/>
            <person name="Gronow S."/>
            <person name="Wellnitz S."/>
            <person name="Brambilla E."/>
            <person name="Klenk H.-P."/>
            <person name="Eisen J.A."/>
        </authorList>
    </citation>
    <scope>NUCLEOTIDE SEQUENCE [LARGE SCALE GENOMIC DNA]</scope>
    <source>
        <strain evidence="2">DSM 12168 / CIP 105900 / DD5/3</strain>
    </source>
</reference>
<keyword evidence="2" id="KW-1185">Reference proteome</keyword>
<dbReference type="KEGG" id="tbe:Trebr_2457"/>
<evidence type="ECO:0000313" key="2">
    <source>
        <dbReference type="Proteomes" id="UP000006546"/>
    </source>
</evidence>
<name>F4LMX3_TREBD</name>
<sequence length="50" mass="5717">MKKCLNIIPIMKQKLLLSMLVRDPIQKMILALACVIFSVGYTKNIQHFIG</sequence>